<feature type="compositionally biased region" description="Basic and acidic residues" evidence="10">
    <location>
        <begin position="845"/>
        <end position="854"/>
    </location>
</feature>
<dbReference type="PANTHER" id="PTHR45436">
    <property type="entry name" value="SENSOR HISTIDINE KINASE YKOH"/>
    <property type="match status" value="1"/>
</dbReference>
<evidence type="ECO:0000256" key="10">
    <source>
        <dbReference type="SAM" id="MobiDB-lite"/>
    </source>
</evidence>
<dbReference type="GO" id="GO:0005886">
    <property type="term" value="C:plasma membrane"/>
    <property type="evidence" value="ECO:0007669"/>
    <property type="project" value="TreeGrafter"/>
</dbReference>
<comment type="catalytic activity">
    <reaction evidence="1">
        <text>ATP + protein L-histidine = ADP + protein N-phospho-L-histidine.</text>
        <dbReference type="EC" id="2.7.13.3"/>
    </reaction>
</comment>
<comment type="subcellular location">
    <subcellularLocation>
        <location evidence="2">Membrane</location>
    </subcellularLocation>
</comment>
<protein>
    <recommendedName>
        <fullName evidence="3">histidine kinase</fullName>
        <ecNumber evidence="3">2.7.13.3</ecNumber>
    </recommendedName>
</protein>
<feature type="compositionally biased region" description="Low complexity" evidence="10">
    <location>
        <begin position="1416"/>
        <end position="1428"/>
    </location>
</feature>
<dbReference type="InterPro" id="IPR005467">
    <property type="entry name" value="His_kinase_dom"/>
</dbReference>
<dbReference type="PROSITE" id="PS50885">
    <property type="entry name" value="HAMP"/>
    <property type="match status" value="1"/>
</dbReference>
<evidence type="ECO:0000256" key="8">
    <source>
        <dbReference type="ARBA" id="ARBA00022989"/>
    </source>
</evidence>
<dbReference type="Pfam" id="PF00672">
    <property type="entry name" value="HAMP"/>
    <property type="match status" value="1"/>
</dbReference>
<evidence type="ECO:0000313" key="14">
    <source>
        <dbReference type="EMBL" id="GEL99399.1"/>
    </source>
</evidence>
<organism evidence="14 15">
    <name type="scientific">Cellulomonas terrae</name>
    <dbReference type="NCBI Taxonomy" id="311234"/>
    <lineage>
        <taxon>Bacteria</taxon>
        <taxon>Bacillati</taxon>
        <taxon>Actinomycetota</taxon>
        <taxon>Actinomycetes</taxon>
        <taxon>Micrococcales</taxon>
        <taxon>Cellulomonadaceae</taxon>
        <taxon>Cellulomonas</taxon>
    </lineage>
</organism>
<feature type="transmembrane region" description="Helical" evidence="11">
    <location>
        <begin position="302"/>
        <end position="324"/>
    </location>
</feature>
<feature type="compositionally biased region" description="Polar residues" evidence="10">
    <location>
        <begin position="1543"/>
        <end position="1553"/>
    </location>
</feature>
<feature type="domain" description="HAMP" evidence="13">
    <location>
        <begin position="325"/>
        <end position="393"/>
    </location>
</feature>
<dbReference type="EC" id="2.7.13.3" evidence="3"/>
<dbReference type="Proteomes" id="UP000321049">
    <property type="component" value="Unassembled WGS sequence"/>
</dbReference>
<dbReference type="InterPro" id="IPR003594">
    <property type="entry name" value="HATPase_dom"/>
</dbReference>
<feature type="region of interest" description="Disordered" evidence="10">
    <location>
        <begin position="730"/>
        <end position="768"/>
    </location>
</feature>
<dbReference type="PANTHER" id="PTHR45436:SF5">
    <property type="entry name" value="SENSOR HISTIDINE KINASE TRCS"/>
    <property type="match status" value="1"/>
</dbReference>
<keyword evidence="6 11" id="KW-0812">Transmembrane</keyword>
<dbReference type="Gene3D" id="6.10.340.10">
    <property type="match status" value="1"/>
</dbReference>
<dbReference type="Pfam" id="PF02518">
    <property type="entry name" value="HATPase_c"/>
    <property type="match status" value="1"/>
</dbReference>
<dbReference type="Gene3D" id="3.30.565.10">
    <property type="entry name" value="Histidine kinase-like ATPase, C-terminal domain"/>
    <property type="match status" value="1"/>
</dbReference>
<dbReference type="PROSITE" id="PS50109">
    <property type="entry name" value="HIS_KIN"/>
    <property type="match status" value="1"/>
</dbReference>
<evidence type="ECO:0000256" key="2">
    <source>
        <dbReference type="ARBA" id="ARBA00004370"/>
    </source>
</evidence>
<feature type="compositionally biased region" description="Polar residues" evidence="10">
    <location>
        <begin position="1397"/>
        <end position="1415"/>
    </location>
</feature>
<dbReference type="SMART" id="SM00387">
    <property type="entry name" value="HATPase_c"/>
    <property type="match status" value="1"/>
</dbReference>
<sequence length="1569" mass="163943">MLRRLGIRAKVMAVLAVPMIVLLAAGGFISWNAIQELRYAKAADSVITTLQAYTPVSSSLQAERLLSLNGGSVEQIADARKATDAALDAVRPITADLDLSQFPKPVVDRFVEVQLAHNTMLPAVRTSVDIKAQRAQLENNYAAIIEGQLDLMEQVANSLENRDLAQYVTSYREIGTTADNLVVEMIDGIQLLSTRAPAPASVRQYDTQTAATELARARAHAAIDALGVESLVMPTKDPTSNFTRMRAPLQQGNPAGFAQIDVNAYVGEIQQQLASLGELNTGVLDEAHDVAAAAADEAQAQALITIGIVIAALVASLFFALLVARGIVVPLRRLTKAAADVREQLPRLVEQVAIPGEGPEITLAPIPVTSRDEVGQLAAAFNSVNSTTVQVAQEQAALRGSIAEMFVNVARRDQVLLNRQLSFIDSLERAEEDPSTLANLFRLDHLATRMRRNAESLLVLAGIDSGRRLRDAMPLSDVVRTASSEIEQYDRVELDLQVDPHMHGFNALGAAHMLAELLENATIFSEPETPVTVTTGVSGQFVVVRILDQGLGMSDVELEAANSKIVSTSASDSLGNQRLGLFVVGRIAQRLGADVRLLKAAHGTGTETIVRFPATLFVMTETNLYGNGAPAALAAPRNDPGLPQIEAPVVEEVDLAALTDGQTSLGLPHRRRRDDGSDEGAGPIPVTELAQSTGLPTRSKKTFDEDNLVLPEAPDGQISAEISAAGSDWKPATVAPLKGGLPSRSRASTSAWAKPEEPASAASAPAPAPAARAGLFSGFRGRTEAATTDTGENLVVPGLVSEDQERAQPPAQSNAVRAPWMSSGAHAAPVEPMVVPQLADDDDSWEAKEAENREAQNAAAVAAADEAAQTEAAPAAQEAPAWEPTPAWDDAQAESPAAEAPAWEAPAVAEAPAWDAPAVAEAPAWDAPAAEAVAAEVPVWEAPVAEVPAWETPAAEAPAWEAPVAEVPAWEAPAAEAAAWEAPVAETPAWADSTAQETPAWEAPAAEAAAWDALDADEAPAWDAPLVAETPTWEAPAAAASAWDQTAVDDEPAWQAPVVGEQTPAALTSRSAAPAQEEEVAAPAAAAPAAPAAPVAPARAFTSYSGYAGWGAPADASYQPSDRTLDEARAWHTGAMPIVPEAAAAPVEEARADSAWPAPAWEPPTWQSPEWSEQPVEAAAEPEHAAEAEPVAEPEPEIAVVDGVAFRRVYLEPDADTEQSVEAEASVEPEPVVEEAPAWAAPVEETAPVWAAPVQEAAPAWPTFQAPQVEAPTQLFTPIEAAAAAEPEPAPQAPVHQQAPVAYAAPEAAAPAWAPTAAAPAAPPAQAPFAQVVPTPSPAQADDAKGRRKWGLFGRKKGDDGAPETSGPVPVQEAPVSQSQVAPVRTSAWTADAAAPQSPTGADSSQSWMASTTWSAPAAPAPQQNAPAPLEPVSAGSWAPPEWAARPGGNPAPSSTVPQPALPPSVAPRVGTLDDEVAAMLALRSDIQEQALSELSQLSAYRPAATGGNAERLTRRVPTAVPATTVSEDEGKPVQRDADQLRSRLSSFQSGTSRGRRVTEDPSGQNGVS</sequence>
<evidence type="ECO:0000256" key="11">
    <source>
        <dbReference type="SAM" id="Phobius"/>
    </source>
</evidence>
<feature type="region of interest" description="Disordered" evidence="10">
    <location>
        <begin position="841"/>
        <end position="895"/>
    </location>
</feature>
<dbReference type="EMBL" id="BJWH01000017">
    <property type="protein sequence ID" value="GEL99399.1"/>
    <property type="molecule type" value="Genomic_DNA"/>
</dbReference>
<dbReference type="InterPro" id="IPR036890">
    <property type="entry name" value="HATPase_C_sf"/>
</dbReference>
<keyword evidence="7" id="KW-0418">Kinase</keyword>
<feature type="region of interest" description="Disordered" evidence="10">
    <location>
        <begin position="660"/>
        <end position="704"/>
    </location>
</feature>
<keyword evidence="4" id="KW-0597">Phosphoprotein</keyword>
<evidence type="ECO:0000256" key="9">
    <source>
        <dbReference type="ARBA" id="ARBA00023012"/>
    </source>
</evidence>
<feature type="compositionally biased region" description="Low complexity" evidence="10">
    <location>
        <begin position="855"/>
        <end position="895"/>
    </location>
</feature>
<dbReference type="InterPro" id="IPR003660">
    <property type="entry name" value="HAMP_dom"/>
</dbReference>
<name>A0A511JN96_9CELL</name>
<evidence type="ECO:0000256" key="6">
    <source>
        <dbReference type="ARBA" id="ARBA00022692"/>
    </source>
</evidence>
<evidence type="ECO:0000256" key="3">
    <source>
        <dbReference type="ARBA" id="ARBA00012438"/>
    </source>
</evidence>
<evidence type="ECO:0000256" key="4">
    <source>
        <dbReference type="ARBA" id="ARBA00022553"/>
    </source>
</evidence>
<proteinExistence type="predicted"/>
<evidence type="ECO:0000256" key="5">
    <source>
        <dbReference type="ARBA" id="ARBA00022679"/>
    </source>
</evidence>
<keyword evidence="9" id="KW-0902">Two-component regulatory system</keyword>
<reference evidence="14 15" key="1">
    <citation type="submission" date="2019-07" db="EMBL/GenBank/DDBJ databases">
        <title>Whole genome shotgun sequence of Cellulomonas terrae NBRC 100819.</title>
        <authorList>
            <person name="Hosoyama A."/>
            <person name="Uohara A."/>
            <person name="Ohji S."/>
            <person name="Ichikawa N."/>
        </authorList>
    </citation>
    <scope>NUCLEOTIDE SEQUENCE [LARGE SCALE GENOMIC DNA]</scope>
    <source>
        <strain evidence="14 15">NBRC 100819</strain>
    </source>
</reference>
<dbReference type="SMART" id="SM00304">
    <property type="entry name" value="HAMP"/>
    <property type="match status" value="1"/>
</dbReference>
<feature type="domain" description="Histidine kinase" evidence="12">
    <location>
        <begin position="447"/>
        <end position="616"/>
    </location>
</feature>
<feature type="compositionally biased region" description="Low complexity" evidence="10">
    <location>
        <begin position="750"/>
        <end position="768"/>
    </location>
</feature>
<keyword evidence="8 11" id="KW-1133">Transmembrane helix</keyword>
<dbReference type="GO" id="GO:0000160">
    <property type="term" value="P:phosphorelay signal transduction system"/>
    <property type="evidence" value="ECO:0007669"/>
    <property type="project" value="UniProtKB-KW"/>
</dbReference>
<evidence type="ECO:0000256" key="1">
    <source>
        <dbReference type="ARBA" id="ARBA00000085"/>
    </source>
</evidence>
<comment type="caution">
    <text evidence="14">The sequence shown here is derived from an EMBL/GenBank/DDBJ whole genome shotgun (WGS) entry which is preliminary data.</text>
</comment>
<keyword evidence="15" id="KW-1185">Reference proteome</keyword>
<dbReference type="InterPro" id="IPR050428">
    <property type="entry name" value="TCS_sensor_his_kinase"/>
</dbReference>
<feature type="region of interest" description="Disordered" evidence="10">
    <location>
        <begin position="1499"/>
        <end position="1569"/>
    </location>
</feature>
<dbReference type="GO" id="GO:0004673">
    <property type="term" value="F:protein histidine kinase activity"/>
    <property type="evidence" value="ECO:0007669"/>
    <property type="project" value="UniProtKB-EC"/>
</dbReference>
<feature type="region of interest" description="Disordered" evidence="10">
    <location>
        <begin position="1145"/>
        <end position="1193"/>
    </location>
</feature>
<keyword evidence="5" id="KW-0808">Transferase</keyword>
<evidence type="ECO:0000313" key="15">
    <source>
        <dbReference type="Proteomes" id="UP000321049"/>
    </source>
</evidence>
<dbReference type="RefSeq" id="WP_222595492.1">
    <property type="nucleotide sequence ID" value="NZ_BJWH01000017.1"/>
</dbReference>
<evidence type="ECO:0000259" key="12">
    <source>
        <dbReference type="PROSITE" id="PS50109"/>
    </source>
</evidence>
<evidence type="ECO:0000256" key="7">
    <source>
        <dbReference type="ARBA" id="ARBA00022777"/>
    </source>
</evidence>
<accession>A0A511JN96</accession>
<feature type="region of interest" description="Disordered" evidence="10">
    <location>
        <begin position="1328"/>
        <end position="1469"/>
    </location>
</feature>
<evidence type="ECO:0000259" key="13">
    <source>
        <dbReference type="PROSITE" id="PS50885"/>
    </source>
</evidence>
<gene>
    <name evidence="14" type="ORF">CTE05_29460</name>
</gene>
<dbReference type="SUPFAM" id="SSF55874">
    <property type="entry name" value="ATPase domain of HSP90 chaperone/DNA topoisomerase II/histidine kinase"/>
    <property type="match status" value="1"/>
</dbReference>
<feature type="transmembrane region" description="Helical" evidence="11">
    <location>
        <begin position="12"/>
        <end position="31"/>
    </location>
</feature>
<keyword evidence="11" id="KW-0472">Membrane</keyword>
<dbReference type="CDD" id="cd06225">
    <property type="entry name" value="HAMP"/>
    <property type="match status" value="1"/>
</dbReference>
<feature type="compositionally biased region" description="Basic and acidic residues" evidence="10">
    <location>
        <begin position="1529"/>
        <end position="1542"/>
    </location>
</feature>
<feature type="compositionally biased region" description="Low complexity" evidence="10">
    <location>
        <begin position="1145"/>
        <end position="1165"/>
    </location>
</feature>